<protein>
    <recommendedName>
        <fullName evidence="6">Competence protein CoiA</fullName>
    </recommendedName>
</protein>
<proteinExistence type="predicted"/>
<dbReference type="RefSeq" id="WP_248733817.1">
    <property type="nucleotide sequence ID" value="NZ_CALBWS010000002.1"/>
</dbReference>
<dbReference type="PIRSF" id="PIRSF007487">
    <property type="entry name" value="Competence-induced_CoiA_bac"/>
    <property type="match status" value="1"/>
</dbReference>
<feature type="domain" description="Competence protein CoiA nuclease-like" evidence="1">
    <location>
        <begin position="68"/>
        <end position="223"/>
    </location>
</feature>
<reference evidence="4" key="1">
    <citation type="submission" date="2022-04" db="EMBL/GenBank/DDBJ databases">
        <authorList>
            <person name="Criscuolo A."/>
        </authorList>
    </citation>
    <scope>NUCLEOTIDE SEQUENCE</scope>
    <source>
        <strain evidence="4">CIP111895</strain>
    </source>
</reference>
<comment type="caution">
    <text evidence="4">The sequence shown here is derived from an EMBL/GenBank/DDBJ whole genome shotgun (WGS) entry which is preliminary data.</text>
</comment>
<dbReference type="Proteomes" id="UP000838308">
    <property type="component" value="Unassembled WGS sequence"/>
</dbReference>
<evidence type="ECO:0000313" key="4">
    <source>
        <dbReference type="EMBL" id="CAH2713470.1"/>
    </source>
</evidence>
<dbReference type="InterPro" id="IPR057253">
    <property type="entry name" value="CoiA-like_N"/>
</dbReference>
<dbReference type="InterPro" id="IPR057252">
    <property type="entry name" value="CoiA_C"/>
</dbReference>
<sequence>MLTAHTRSGKKINLGYNYKKETLLYFRSKEEFFCPICGESVSLKLGDQRIFHFAHKQSSSCSEFYENETITHMEGKRQLYQWLIRQRIPSVLEFYDKEIGQRPDILFKFKEKKYALEYQCSSLPENAFIKRTKTYLKNEYHPLWILSSNHIHQKKLDIISLSNFHYLFLRATSSGNLYIPSYCPEKHLFQLVGSITSYSIKNAFAQTSQYPLNDLKIEGLLEPISEHHLNLSSWMSEIENFKFNLTRHPVKIQNPFLNEIYTKNLNLFLLPPEIGLPVPHSLTIQTAPIIWQTYLFLDVLAGKNPNDLITLQEIKAHFNKRIRRKDIIIRNLPQLVQVTPLLAEMEYLQHLVRFGILIRKGNTEFQVQRKITIPRSNREREEAKTLFYQKNTRILTEK</sequence>
<accession>A0ABM9ELJ8</accession>
<dbReference type="Pfam" id="PF25164">
    <property type="entry name" value="CoiA_N"/>
    <property type="match status" value="1"/>
</dbReference>
<keyword evidence="5" id="KW-1185">Reference proteome</keyword>
<evidence type="ECO:0000313" key="5">
    <source>
        <dbReference type="Proteomes" id="UP000838308"/>
    </source>
</evidence>
<evidence type="ECO:0008006" key="6">
    <source>
        <dbReference type="Google" id="ProtNLM"/>
    </source>
</evidence>
<dbReference type="InterPro" id="IPR021176">
    <property type="entry name" value="Competence-induced_CoiA"/>
</dbReference>
<organism evidence="4 5">
    <name type="scientific">Neobacillus rhizosphaerae</name>
    <dbReference type="NCBI Taxonomy" id="2880965"/>
    <lineage>
        <taxon>Bacteria</taxon>
        <taxon>Bacillati</taxon>
        <taxon>Bacillota</taxon>
        <taxon>Bacilli</taxon>
        <taxon>Bacillales</taxon>
        <taxon>Bacillaceae</taxon>
        <taxon>Neobacillus</taxon>
    </lineage>
</organism>
<evidence type="ECO:0000259" key="2">
    <source>
        <dbReference type="Pfam" id="PF25164"/>
    </source>
</evidence>
<name>A0ABM9ELJ8_9BACI</name>
<evidence type="ECO:0000259" key="3">
    <source>
        <dbReference type="Pfam" id="PF25166"/>
    </source>
</evidence>
<feature type="domain" description="Competence protein CoiA C-terminal" evidence="3">
    <location>
        <begin position="232"/>
        <end position="377"/>
    </location>
</feature>
<gene>
    <name evidence="4" type="ORF">BACCIP111895_00606</name>
</gene>
<dbReference type="InterPro" id="IPR010330">
    <property type="entry name" value="CoiA_nuc"/>
</dbReference>
<dbReference type="Pfam" id="PF25166">
    <property type="entry name" value="CoiA_C"/>
    <property type="match status" value="1"/>
</dbReference>
<dbReference type="Pfam" id="PF06054">
    <property type="entry name" value="CoiA_nuc"/>
    <property type="match status" value="1"/>
</dbReference>
<dbReference type="EMBL" id="CALBWS010000002">
    <property type="protein sequence ID" value="CAH2713470.1"/>
    <property type="molecule type" value="Genomic_DNA"/>
</dbReference>
<evidence type="ECO:0000259" key="1">
    <source>
        <dbReference type="Pfam" id="PF06054"/>
    </source>
</evidence>
<feature type="domain" description="Competence protein CoiA-like N-terminal" evidence="2">
    <location>
        <begin position="17"/>
        <end position="62"/>
    </location>
</feature>